<dbReference type="InterPro" id="IPR001977">
    <property type="entry name" value="Depp_CoAkinase"/>
</dbReference>
<comment type="pathway">
    <text evidence="8">Cofactor biosynthesis; coenzyme A biosynthesis; CoA from (R)-pantothenate: step 5/5.</text>
</comment>
<dbReference type="GO" id="GO:0005524">
    <property type="term" value="F:ATP binding"/>
    <property type="evidence" value="ECO:0007669"/>
    <property type="project" value="UniProtKB-UniRule"/>
</dbReference>
<name>I3D6B1_9PAST</name>
<dbReference type="FunFam" id="3.40.50.300:FF:000518">
    <property type="entry name" value="Dephospho-CoA kinase"/>
    <property type="match status" value="1"/>
</dbReference>
<evidence type="ECO:0000256" key="1">
    <source>
        <dbReference type="ARBA" id="ARBA00009018"/>
    </source>
</evidence>
<feature type="binding site" evidence="8">
    <location>
        <begin position="12"/>
        <end position="17"/>
    </location>
    <ligand>
        <name>ATP</name>
        <dbReference type="ChEBI" id="CHEBI:30616"/>
    </ligand>
</feature>
<dbReference type="PANTHER" id="PTHR10695">
    <property type="entry name" value="DEPHOSPHO-COA KINASE-RELATED"/>
    <property type="match status" value="1"/>
</dbReference>
<keyword evidence="7 8" id="KW-0173">Coenzyme A biosynthesis</keyword>
<evidence type="ECO:0000313" key="11">
    <source>
        <dbReference type="Proteomes" id="UP000006457"/>
    </source>
</evidence>
<dbReference type="GO" id="GO:0004140">
    <property type="term" value="F:dephospho-CoA kinase activity"/>
    <property type="evidence" value="ECO:0007669"/>
    <property type="project" value="UniProtKB-UniRule"/>
</dbReference>
<organism evidence="10 11">
    <name type="scientific">Pasteurella bettyae CCUG 2042</name>
    <dbReference type="NCBI Taxonomy" id="1095749"/>
    <lineage>
        <taxon>Bacteria</taxon>
        <taxon>Pseudomonadati</taxon>
        <taxon>Pseudomonadota</taxon>
        <taxon>Gammaproteobacteria</taxon>
        <taxon>Pasteurellales</taxon>
        <taxon>Pasteurellaceae</taxon>
        <taxon>Pasteurella</taxon>
    </lineage>
</organism>
<comment type="subcellular location">
    <subcellularLocation>
        <location evidence="8">Cytoplasm</location>
    </subcellularLocation>
</comment>
<keyword evidence="6 8" id="KW-0067">ATP-binding</keyword>
<comment type="caution">
    <text evidence="10">The sequence shown here is derived from an EMBL/GenBank/DDBJ whole genome shotgun (WGS) entry which is preliminary data.</text>
</comment>
<keyword evidence="4 8" id="KW-0547">Nucleotide-binding</keyword>
<dbReference type="PATRIC" id="fig|1095749.3.peg.2042"/>
<keyword evidence="3 8" id="KW-0808">Transferase</keyword>
<dbReference type="PANTHER" id="PTHR10695:SF46">
    <property type="entry name" value="BIFUNCTIONAL COENZYME A SYNTHASE-RELATED"/>
    <property type="match status" value="1"/>
</dbReference>
<comment type="similarity">
    <text evidence="1 8">Belongs to the CoaE family.</text>
</comment>
<dbReference type="AlphaFoldDB" id="I3D6B1"/>
<dbReference type="InterPro" id="IPR027417">
    <property type="entry name" value="P-loop_NTPase"/>
</dbReference>
<protein>
    <recommendedName>
        <fullName evidence="8 9">Dephospho-CoA kinase</fullName>
        <ecNumber evidence="8 9">2.7.1.24</ecNumber>
    </recommendedName>
    <alternativeName>
        <fullName evidence="8">Dephosphocoenzyme A kinase</fullName>
    </alternativeName>
</protein>
<evidence type="ECO:0000256" key="9">
    <source>
        <dbReference type="NCBIfam" id="TIGR00152"/>
    </source>
</evidence>
<proteinExistence type="inferred from homology"/>
<dbReference type="HAMAP" id="MF_00376">
    <property type="entry name" value="Dephospho_CoA_kinase"/>
    <property type="match status" value="1"/>
</dbReference>
<dbReference type="EMBL" id="AJSX01000047">
    <property type="protein sequence ID" value="EIJ67254.1"/>
    <property type="molecule type" value="Genomic_DNA"/>
</dbReference>
<dbReference type="PROSITE" id="PS51219">
    <property type="entry name" value="DPCK"/>
    <property type="match status" value="1"/>
</dbReference>
<dbReference type="UniPathway" id="UPA00241">
    <property type="reaction ID" value="UER00356"/>
</dbReference>
<dbReference type="GO" id="GO:0015937">
    <property type="term" value="P:coenzyme A biosynthetic process"/>
    <property type="evidence" value="ECO:0007669"/>
    <property type="project" value="UniProtKB-UniRule"/>
</dbReference>
<evidence type="ECO:0000256" key="3">
    <source>
        <dbReference type="ARBA" id="ARBA00022679"/>
    </source>
</evidence>
<reference evidence="10 11" key="1">
    <citation type="submission" date="2012-03" db="EMBL/GenBank/DDBJ databases">
        <authorList>
            <person name="Harkins D.M."/>
            <person name="Madupu R."/>
            <person name="Durkin A.S."/>
            <person name="Torralba M."/>
            <person name="Methe B."/>
            <person name="Sutton G.G."/>
            <person name="Nelson K.E."/>
        </authorList>
    </citation>
    <scope>NUCLEOTIDE SEQUENCE [LARGE SCALE GENOMIC DNA]</scope>
    <source>
        <strain evidence="10 11">CCUG 2042</strain>
    </source>
</reference>
<evidence type="ECO:0000256" key="4">
    <source>
        <dbReference type="ARBA" id="ARBA00022741"/>
    </source>
</evidence>
<sequence>MAYVVGLTGGIGSGKSTIADLFVELGVVVVDADIIARQVVEKGTVLLAQIVEHFGEQILTDTQTLNRSLLREIIFNQPEEKTWLNELLHPAIRNEMLHQISHQQAPYVLFVVPLLIENNLTSMCDRILIVDAMPETQLIRASKRDQNKRELIQHIMDSQVSRAERLAVADDVINNDGELSETLDQIKQKVLELHYQYLRLAKQKEDNNHER</sequence>
<dbReference type="Gene3D" id="3.40.50.300">
    <property type="entry name" value="P-loop containing nucleotide triphosphate hydrolases"/>
    <property type="match status" value="1"/>
</dbReference>
<dbReference type="SUPFAM" id="SSF52540">
    <property type="entry name" value="P-loop containing nucleoside triphosphate hydrolases"/>
    <property type="match status" value="1"/>
</dbReference>
<evidence type="ECO:0000256" key="8">
    <source>
        <dbReference type="HAMAP-Rule" id="MF_00376"/>
    </source>
</evidence>
<keyword evidence="11" id="KW-1185">Reference proteome</keyword>
<dbReference type="Proteomes" id="UP000006457">
    <property type="component" value="Unassembled WGS sequence"/>
</dbReference>
<gene>
    <name evidence="8 10" type="primary">coaE</name>
    <name evidence="10" type="ORF">HMPREF1052_0707</name>
</gene>
<evidence type="ECO:0000313" key="10">
    <source>
        <dbReference type="EMBL" id="EIJ67254.1"/>
    </source>
</evidence>
<keyword evidence="5 8" id="KW-0418">Kinase</keyword>
<keyword evidence="2 8" id="KW-0963">Cytoplasm</keyword>
<dbReference type="NCBIfam" id="TIGR00152">
    <property type="entry name" value="dephospho-CoA kinase"/>
    <property type="match status" value="1"/>
</dbReference>
<evidence type="ECO:0000256" key="7">
    <source>
        <dbReference type="ARBA" id="ARBA00022993"/>
    </source>
</evidence>
<dbReference type="GO" id="GO:0005737">
    <property type="term" value="C:cytoplasm"/>
    <property type="evidence" value="ECO:0007669"/>
    <property type="project" value="UniProtKB-SubCell"/>
</dbReference>
<accession>I3D6B1</accession>
<comment type="catalytic activity">
    <reaction evidence="8">
        <text>3'-dephospho-CoA + ATP = ADP + CoA + H(+)</text>
        <dbReference type="Rhea" id="RHEA:18245"/>
        <dbReference type="ChEBI" id="CHEBI:15378"/>
        <dbReference type="ChEBI" id="CHEBI:30616"/>
        <dbReference type="ChEBI" id="CHEBI:57287"/>
        <dbReference type="ChEBI" id="CHEBI:57328"/>
        <dbReference type="ChEBI" id="CHEBI:456216"/>
        <dbReference type="EC" id="2.7.1.24"/>
    </reaction>
</comment>
<comment type="function">
    <text evidence="8">Catalyzes the phosphorylation of the 3'-hydroxyl group of dephosphocoenzyme A to form coenzyme A.</text>
</comment>
<dbReference type="CDD" id="cd02022">
    <property type="entry name" value="DPCK"/>
    <property type="match status" value="1"/>
</dbReference>
<dbReference type="Pfam" id="PF01121">
    <property type="entry name" value="CoaE"/>
    <property type="match status" value="1"/>
</dbReference>
<dbReference type="EC" id="2.7.1.24" evidence="8 9"/>
<dbReference type="RefSeq" id="WP_005761720.1">
    <property type="nucleotide sequence ID" value="NZ_AJSX01000047.1"/>
</dbReference>
<evidence type="ECO:0000256" key="6">
    <source>
        <dbReference type="ARBA" id="ARBA00022840"/>
    </source>
</evidence>
<dbReference type="OrthoDB" id="9812943at2"/>
<evidence type="ECO:0000256" key="5">
    <source>
        <dbReference type="ARBA" id="ARBA00022777"/>
    </source>
</evidence>
<dbReference type="eggNOG" id="COG0237">
    <property type="taxonomic scope" value="Bacteria"/>
</dbReference>
<evidence type="ECO:0000256" key="2">
    <source>
        <dbReference type="ARBA" id="ARBA00022490"/>
    </source>
</evidence>